<keyword evidence="2" id="KW-0378">Hydrolase</keyword>
<dbReference type="InterPro" id="IPR036380">
    <property type="entry name" value="Isochorismatase-like_sf"/>
</dbReference>
<evidence type="ECO:0000313" key="2">
    <source>
        <dbReference type="EMBL" id="OIQ89362.1"/>
    </source>
</evidence>
<protein>
    <submittedName>
        <fullName evidence="2">Putative isochorismatase</fullName>
        <ecNumber evidence="2">3.3.2.1</ecNumber>
    </submittedName>
</protein>
<dbReference type="GO" id="GO:0008908">
    <property type="term" value="F:isochorismatase activity"/>
    <property type="evidence" value="ECO:0007669"/>
    <property type="project" value="UniProtKB-EC"/>
</dbReference>
<dbReference type="PANTHER" id="PTHR14119">
    <property type="entry name" value="HYDROLASE"/>
    <property type="match status" value="1"/>
</dbReference>
<dbReference type="Pfam" id="PF00857">
    <property type="entry name" value="Isochorismatase"/>
    <property type="match status" value="1"/>
</dbReference>
<accession>A0A1J5R1M6</accession>
<dbReference type="SUPFAM" id="SSF52499">
    <property type="entry name" value="Isochorismatase-like hydrolases"/>
    <property type="match status" value="1"/>
</dbReference>
<gene>
    <name evidence="2" type="primary">phzD_4</name>
    <name evidence="2" type="ORF">GALL_287380</name>
</gene>
<dbReference type="Gene3D" id="3.40.50.850">
    <property type="entry name" value="Isochorismatase-like"/>
    <property type="match status" value="1"/>
</dbReference>
<sequence>MLLTAAQSGLLIVDVQEKLAPVMSEPRRVLQNCGLLLRAAARLGVPALVSEQYPRGIGPTVVDLRQWIGPEAIAEKIHFSCADEPALLERLGAWNRPQLVVAGIEAHICVLQTALGLAARGFRPFVVADACASRQPSSEALAMDRLRQAGVAVVSTEMVLFEWLNRAGTPEFKELSPLIR</sequence>
<feature type="domain" description="Isochorismatase-like" evidence="1">
    <location>
        <begin position="9"/>
        <end position="157"/>
    </location>
</feature>
<organism evidence="2">
    <name type="scientific">mine drainage metagenome</name>
    <dbReference type="NCBI Taxonomy" id="410659"/>
    <lineage>
        <taxon>unclassified sequences</taxon>
        <taxon>metagenomes</taxon>
        <taxon>ecological metagenomes</taxon>
    </lineage>
</organism>
<dbReference type="InterPro" id="IPR050993">
    <property type="entry name" value="Isochorismatase_domain"/>
</dbReference>
<dbReference type="InterPro" id="IPR000868">
    <property type="entry name" value="Isochorismatase-like_dom"/>
</dbReference>
<dbReference type="AlphaFoldDB" id="A0A1J5R1M6"/>
<dbReference type="PANTHER" id="PTHR14119:SF3">
    <property type="entry name" value="ISOCHORISMATASE DOMAIN-CONTAINING PROTEIN 2"/>
    <property type="match status" value="1"/>
</dbReference>
<proteinExistence type="predicted"/>
<dbReference type="CDD" id="cd01012">
    <property type="entry name" value="YcaC_related"/>
    <property type="match status" value="1"/>
</dbReference>
<comment type="caution">
    <text evidence="2">The sequence shown here is derived from an EMBL/GenBank/DDBJ whole genome shotgun (WGS) entry which is preliminary data.</text>
</comment>
<reference evidence="2" key="1">
    <citation type="submission" date="2016-10" db="EMBL/GenBank/DDBJ databases">
        <title>Sequence of Gallionella enrichment culture.</title>
        <authorList>
            <person name="Poehlein A."/>
            <person name="Muehling M."/>
            <person name="Daniel R."/>
        </authorList>
    </citation>
    <scope>NUCLEOTIDE SEQUENCE</scope>
</reference>
<name>A0A1J5R1M6_9ZZZZ</name>
<dbReference type="EMBL" id="MLJW01000333">
    <property type="protein sequence ID" value="OIQ89362.1"/>
    <property type="molecule type" value="Genomic_DNA"/>
</dbReference>
<evidence type="ECO:0000259" key="1">
    <source>
        <dbReference type="Pfam" id="PF00857"/>
    </source>
</evidence>
<dbReference type="EC" id="3.3.2.1" evidence="2"/>